<reference evidence="4 5" key="1">
    <citation type="submission" date="2017-05" db="EMBL/GenBank/DDBJ databases">
        <title>The Genome Sequence of Tsuchiyaea wingfieldii DSM 27421.</title>
        <authorList>
            <person name="Cuomo C."/>
            <person name="Passer A."/>
            <person name="Billmyre B."/>
            <person name="Heitman J."/>
        </authorList>
    </citation>
    <scope>NUCLEOTIDE SEQUENCE [LARGE SCALE GENOMIC DNA]</scope>
    <source>
        <strain evidence="4 5">DSM 27421</strain>
    </source>
</reference>
<proteinExistence type="predicted"/>
<dbReference type="EMBL" id="NIDF01000113">
    <property type="protein sequence ID" value="TYJ52849.1"/>
    <property type="molecule type" value="Genomic_DNA"/>
</dbReference>
<dbReference type="GO" id="GO:0006646">
    <property type="term" value="P:phosphatidylethanolamine biosynthetic process"/>
    <property type="evidence" value="ECO:0007669"/>
    <property type="project" value="TreeGrafter"/>
</dbReference>
<comment type="caution">
    <text evidence="4">The sequence shown here is derived from an EMBL/GenBank/DDBJ whole genome shotgun (WGS) entry which is preliminary data.</text>
</comment>
<dbReference type="Pfam" id="PF12588">
    <property type="entry name" value="PSDC"/>
    <property type="match status" value="1"/>
</dbReference>
<dbReference type="InterPro" id="IPR022237">
    <property type="entry name" value="PsiD-like"/>
</dbReference>
<organism evidence="4 5">
    <name type="scientific">Cryptococcus floricola</name>
    <dbReference type="NCBI Taxonomy" id="2591691"/>
    <lineage>
        <taxon>Eukaryota</taxon>
        <taxon>Fungi</taxon>
        <taxon>Dikarya</taxon>
        <taxon>Basidiomycota</taxon>
        <taxon>Agaricomycotina</taxon>
        <taxon>Tremellomycetes</taxon>
        <taxon>Tremellales</taxon>
        <taxon>Cryptococcaceae</taxon>
        <taxon>Cryptococcus</taxon>
    </lineage>
</organism>
<dbReference type="InterPro" id="IPR003817">
    <property type="entry name" value="PS_Dcarbxylase"/>
</dbReference>
<keyword evidence="1" id="KW-0210">Decarboxylase</keyword>
<protein>
    <submittedName>
        <fullName evidence="4">Phosphatidylserine decarboxylase</fullName>
    </submittedName>
</protein>
<name>A0A5D3ARH4_9TREE</name>
<dbReference type="AlphaFoldDB" id="A0A5D3ARH4"/>
<sequence>MTDTPKEHHVHRVGGWMSSDKRHHHKFLNDTVQHVDQNPKPLHPVLQDFKAAVEKSTRLTMLFDLMFQQASCRLLARIPVGKEYLKDPSGETQVRDFDHLLQLLNHVISTAPRWTETAHKVGIVGVPVNALLDWPMGTSAGFCVFQDPEVNEHLKKILNVWGAFLSSPSSAYVLGTGPHDWLGPIGKPSLMSVANAPLSTSYSFEEFYHSDPSLPHHGYASWDEFFTRRFKDAVRPVASPSDDGVVANACESTFYKVARGIKARDQFWVKGQPYSVLDILAFDPLSSEYIGGTIYQAFLSALSYHRWHAPVSGTVKKAYIIQGTYFSEPLFVDFNQNAKAGEGGKGKEADVHGETTSQEYLSATATRAVIFIEADDKRLGTVAFLGIGMTEVSTCEITVKEGDRVKKGDQTGMFHFGGSTHCVLFEKGVELEGFPDYTDRNVPVRSKLCQVV</sequence>
<evidence type="ECO:0000256" key="2">
    <source>
        <dbReference type="ARBA" id="ARBA00023239"/>
    </source>
</evidence>
<evidence type="ECO:0000313" key="4">
    <source>
        <dbReference type="EMBL" id="TYJ52849.1"/>
    </source>
</evidence>
<dbReference type="PANTHER" id="PTHR10067">
    <property type="entry name" value="PHOSPHATIDYLSERINE DECARBOXYLASE"/>
    <property type="match status" value="1"/>
</dbReference>
<gene>
    <name evidence="4" type="ORF">B9479_006529</name>
</gene>
<dbReference type="Proteomes" id="UP000322245">
    <property type="component" value="Unassembled WGS sequence"/>
</dbReference>
<dbReference type="GO" id="GO:0004609">
    <property type="term" value="F:phosphatidylserine decarboxylase activity"/>
    <property type="evidence" value="ECO:0007669"/>
    <property type="project" value="InterPro"/>
</dbReference>
<evidence type="ECO:0000259" key="3">
    <source>
        <dbReference type="Pfam" id="PF12588"/>
    </source>
</evidence>
<dbReference type="Pfam" id="PF02666">
    <property type="entry name" value="PS_Dcarbxylase"/>
    <property type="match status" value="1"/>
</dbReference>
<evidence type="ECO:0000313" key="5">
    <source>
        <dbReference type="Proteomes" id="UP000322245"/>
    </source>
</evidence>
<feature type="domain" description="L-tryptophan decarboxylase PsiD-like" evidence="3">
    <location>
        <begin position="43"/>
        <end position="186"/>
    </location>
</feature>
<keyword evidence="2" id="KW-0456">Lyase</keyword>
<dbReference type="GO" id="GO:0005739">
    <property type="term" value="C:mitochondrion"/>
    <property type="evidence" value="ECO:0007669"/>
    <property type="project" value="TreeGrafter"/>
</dbReference>
<evidence type="ECO:0000256" key="1">
    <source>
        <dbReference type="ARBA" id="ARBA00022793"/>
    </source>
</evidence>
<dbReference type="PANTHER" id="PTHR10067:SF9">
    <property type="entry name" value="PHOSPHATIDYLSERINE DECARBOXYLASE FAMILY PROTEIN (AFU_ORTHOLOGUE AFUA_7G01730)"/>
    <property type="match status" value="1"/>
</dbReference>
<accession>A0A5D3ARH4</accession>
<keyword evidence="5" id="KW-1185">Reference proteome</keyword>